<sequence>MLCQGCVKDGGTLAEVPHCVGKYRGATCRCVPPQKNRSCFWDDPRRRQGATRSQ</sequence>
<dbReference type="EMBL" id="GBXM01009849">
    <property type="protein sequence ID" value="JAH98728.1"/>
    <property type="molecule type" value="Transcribed_RNA"/>
</dbReference>
<name>A0A0E9XAM6_ANGAN</name>
<evidence type="ECO:0000313" key="1">
    <source>
        <dbReference type="EMBL" id="JAH98728.1"/>
    </source>
</evidence>
<reference evidence="1" key="1">
    <citation type="submission" date="2014-11" db="EMBL/GenBank/DDBJ databases">
        <authorList>
            <person name="Amaro Gonzalez C."/>
        </authorList>
    </citation>
    <scope>NUCLEOTIDE SEQUENCE</scope>
</reference>
<accession>A0A0E9XAM6</accession>
<proteinExistence type="predicted"/>
<protein>
    <submittedName>
        <fullName evidence="1">Uncharacterized protein</fullName>
    </submittedName>
</protein>
<dbReference type="AlphaFoldDB" id="A0A0E9XAM6"/>
<organism evidence="1">
    <name type="scientific">Anguilla anguilla</name>
    <name type="common">European freshwater eel</name>
    <name type="synonym">Muraena anguilla</name>
    <dbReference type="NCBI Taxonomy" id="7936"/>
    <lineage>
        <taxon>Eukaryota</taxon>
        <taxon>Metazoa</taxon>
        <taxon>Chordata</taxon>
        <taxon>Craniata</taxon>
        <taxon>Vertebrata</taxon>
        <taxon>Euteleostomi</taxon>
        <taxon>Actinopterygii</taxon>
        <taxon>Neopterygii</taxon>
        <taxon>Teleostei</taxon>
        <taxon>Anguilliformes</taxon>
        <taxon>Anguillidae</taxon>
        <taxon>Anguilla</taxon>
    </lineage>
</organism>
<reference evidence="1" key="2">
    <citation type="journal article" date="2015" name="Fish Shellfish Immunol.">
        <title>Early steps in the European eel (Anguilla anguilla)-Vibrio vulnificus interaction in the gills: Role of the RtxA13 toxin.</title>
        <authorList>
            <person name="Callol A."/>
            <person name="Pajuelo D."/>
            <person name="Ebbesson L."/>
            <person name="Teles M."/>
            <person name="MacKenzie S."/>
            <person name="Amaro C."/>
        </authorList>
    </citation>
    <scope>NUCLEOTIDE SEQUENCE</scope>
</reference>